<accession>A0A2J6QW36</accession>
<reference evidence="2 3" key="1">
    <citation type="submission" date="2016-04" db="EMBL/GenBank/DDBJ databases">
        <title>A degradative enzymes factory behind the ericoid mycorrhizal symbiosis.</title>
        <authorList>
            <consortium name="DOE Joint Genome Institute"/>
            <person name="Martino E."/>
            <person name="Morin E."/>
            <person name="Grelet G."/>
            <person name="Kuo A."/>
            <person name="Kohler A."/>
            <person name="Daghino S."/>
            <person name="Barry K."/>
            <person name="Choi C."/>
            <person name="Cichocki N."/>
            <person name="Clum A."/>
            <person name="Copeland A."/>
            <person name="Hainaut M."/>
            <person name="Haridas S."/>
            <person name="Labutti K."/>
            <person name="Lindquist E."/>
            <person name="Lipzen A."/>
            <person name="Khouja H.-R."/>
            <person name="Murat C."/>
            <person name="Ohm R."/>
            <person name="Olson A."/>
            <person name="Spatafora J."/>
            <person name="Veneault-Fourrey C."/>
            <person name="Henrissat B."/>
            <person name="Grigoriev I."/>
            <person name="Martin F."/>
            <person name="Perotto S."/>
        </authorList>
    </citation>
    <scope>NUCLEOTIDE SEQUENCE [LARGE SCALE GENOMIC DNA]</scope>
    <source>
        <strain evidence="2 3">F</strain>
    </source>
</reference>
<organism evidence="2 3">
    <name type="scientific">Hyaloscypha variabilis (strain UAMH 11265 / GT02V1 / F)</name>
    <name type="common">Meliniomyces variabilis</name>
    <dbReference type="NCBI Taxonomy" id="1149755"/>
    <lineage>
        <taxon>Eukaryota</taxon>
        <taxon>Fungi</taxon>
        <taxon>Dikarya</taxon>
        <taxon>Ascomycota</taxon>
        <taxon>Pezizomycotina</taxon>
        <taxon>Leotiomycetes</taxon>
        <taxon>Helotiales</taxon>
        <taxon>Hyaloscyphaceae</taxon>
        <taxon>Hyaloscypha</taxon>
        <taxon>Hyaloscypha variabilis</taxon>
    </lineage>
</organism>
<dbReference type="PANTHER" id="PTHR24148">
    <property type="entry name" value="ANKYRIN REPEAT DOMAIN-CONTAINING PROTEIN 39 HOMOLOG-RELATED"/>
    <property type="match status" value="1"/>
</dbReference>
<evidence type="ECO:0000313" key="2">
    <source>
        <dbReference type="EMBL" id="PMD30463.1"/>
    </source>
</evidence>
<name>A0A2J6QW36_HYAVF</name>
<dbReference type="EMBL" id="KZ613967">
    <property type="protein sequence ID" value="PMD30463.1"/>
    <property type="molecule type" value="Genomic_DNA"/>
</dbReference>
<gene>
    <name evidence="2" type="ORF">L207DRAFT_592587</name>
</gene>
<dbReference type="Proteomes" id="UP000235786">
    <property type="component" value="Unassembled WGS sequence"/>
</dbReference>
<dbReference type="PANTHER" id="PTHR24148:SF73">
    <property type="entry name" value="HET DOMAIN PROTEIN (AFU_ORTHOLOGUE AFUA_8G01020)"/>
    <property type="match status" value="1"/>
</dbReference>
<dbReference type="Pfam" id="PF26639">
    <property type="entry name" value="Het-6_barrel"/>
    <property type="match status" value="1"/>
</dbReference>
<keyword evidence="3" id="KW-1185">Reference proteome</keyword>
<sequence length="770" mass="90104">MNRYGSITLENELAPGEWWSRREVFPGREITRTCQLSGGPEWLFKPLRVNEAQRIYEVRVSPDFAVTKSSISLPIIHRESIYTPLEEKKRQFRVLILKGGSWGDPIVCKLTIQSLDDNLDNYVAISYTWNEPMAAAAPQTSQEEPEFRYFIKVNHEKHFEIGANLQHALHHLRHPTESKTIWIDAICIDQRNIHERGHQVEIMMDIYSGAHTVISWLGPSFHHSSSVMALVNQVHLEKDTSWKRELILDALRKSKFDLLQAYSSIFQRPYWYRTWIIQEIVSAKRLLIQCGSEVVPWKALVAFQKFLTAECYDEVWDPDRERLVPPMDASHPWIRYGYITRPQLAKAVSDADRFTNLAVLRDLGKPSPSDEEEEHLRSQRTLDRLLFDNWDAIATDPLDKVFAIFRLASDGDQYEIQVDYNYDPDVKAVNHLYTSVVKKFIQLYGNLSIILPIRAQNPYHHLPSWVPDWSVSTPTSRMGNWQDAYPFQVSSNSWDYFAAGYQSKAEVEFYQYNNSGTRQFMHAKGFRIDQIRHASNTTPDFKIEEIIPREHSNSILRTFLCFFPSDEETQTVTRRATDFEKWYEMHRSELWRGFSQETDVLRSISRDEKNGFFHYCARKHHEFFWILHRATHLVTDQQPRERRSENTRRLLQRWRDNGDIPRNHALRRRSNIMGKGLSDVVRDMGEVKINEIYTCFFTTKNGFMGLGPEALKERDHIVVLKGCGVPVILRRRGRSSFRVVGACYLAGFMYGEILTKRWAGTFVEETFEIC</sequence>
<dbReference type="InterPro" id="IPR010730">
    <property type="entry name" value="HET"/>
</dbReference>
<dbReference type="InterPro" id="IPR052895">
    <property type="entry name" value="HetReg/Transcr_Mod"/>
</dbReference>
<dbReference type="AlphaFoldDB" id="A0A2J6QW36"/>
<evidence type="ECO:0000259" key="1">
    <source>
        <dbReference type="Pfam" id="PF06985"/>
    </source>
</evidence>
<dbReference type="Pfam" id="PF06985">
    <property type="entry name" value="HET"/>
    <property type="match status" value="1"/>
</dbReference>
<evidence type="ECO:0000313" key="3">
    <source>
        <dbReference type="Proteomes" id="UP000235786"/>
    </source>
</evidence>
<protein>
    <recommendedName>
        <fullName evidence="1">Heterokaryon incompatibility domain-containing protein</fullName>
    </recommendedName>
</protein>
<feature type="domain" description="Heterokaryon incompatibility" evidence="1">
    <location>
        <begin position="122"/>
        <end position="279"/>
    </location>
</feature>
<proteinExistence type="predicted"/>
<dbReference type="OrthoDB" id="3547392at2759"/>